<proteinExistence type="predicted"/>
<gene>
    <name evidence="2" type="ORF">C5F44_16480</name>
</gene>
<keyword evidence="1" id="KW-0812">Transmembrane</keyword>
<feature type="transmembrane region" description="Helical" evidence="1">
    <location>
        <begin position="147"/>
        <end position="166"/>
    </location>
</feature>
<dbReference type="RefSeq" id="WP_107674642.1">
    <property type="nucleotide sequence ID" value="NZ_PZKE01000026.1"/>
</dbReference>
<dbReference type="AlphaFoldDB" id="A0A2T4J4J8"/>
<feature type="transmembrane region" description="Helical" evidence="1">
    <location>
        <begin position="178"/>
        <end position="197"/>
    </location>
</feature>
<reference evidence="2 3" key="1">
    <citation type="submission" date="2018-03" db="EMBL/GenBank/DDBJ databases">
        <title>Rhodobacter blasticus.</title>
        <authorList>
            <person name="Meyer T.E."/>
            <person name="Miller S."/>
            <person name="Lodha T."/>
            <person name="Gandham S."/>
            <person name="Chintalapati S."/>
            <person name="Chintalapati V.R."/>
        </authorList>
    </citation>
    <scope>NUCLEOTIDE SEQUENCE [LARGE SCALE GENOMIC DNA]</scope>
    <source>
        <strain evidence="2 3">DSM 2131</strain>
    </source>
</reference>
<keyword evidence="3" id="KW-1185">Reference proteome</keyword>
<name>A0A2T4J4J8_FUSBL</name>
<organism evidence="2 3">
    <name type="scientific">Fuscovulum blasticum DSM 2131</name>
    <dbReference type="NCBI Taxonomy" id="1188250"/>
    <lineage>
        <taxon>Bacteria</taxon>
        <taxon>Pseudomonadati</taxon>
        <taxon>Pseudomonadota</taxon>
        <taxon>Alphaproteobacteria</taxon>
        <taxon>Rhodobacterales</taxon>
        <taxon>Paracoccaceae</taxon>
        <taxon>Pseudogemmobacter</taxon>
    </lineage>
</organism>
<protein>
    <submittedName>
        <fullName evidence="2">Uncharacterized protein</fullName>
    </submittedName>
</protein>
<sequence length="212" mass="23741">MLRHIAESFRLFLYLFQDLPPLPRRTFLPGAVLLLAYPLLSVLLGTGEEGQAFVTAFLLAMAVRIGLRFEDVARPLMRPGRQARTAVLLLAVALLPLALLAAAGEMRWCQRLPSFYFLLCGGLYLSDMLAGRTALACRFWPQPEMQGHLAAMTRFMVLFSLSFVLLNETMIRSLDPSHWLLFWAVLPVLSHTVLAALRETVLGLEDDRDTAV</sequence>
<accession>A0A2T4J4J8</accession>
<feature type="transmembrane region" description="Helical" evidence="1">
    <location>
        <begin position="26"/>
        <end position="44"/>
    </location>
</feature>
<dbReference type="Proteomes" id="UP000241362">
    <property type="component" value="Unassembled WGS sequence"/>
</dbReference>
<comment type="caution">
    <text evidence="2">The sequence shown here is derived from an EMBL/GenBank/DDBJ whole genome shotgun (WGS) entry which is preliminary data.</text>
</comment>
<keyword evidence="1" id="KW-0472">Membrane</keyword>
<evidence type="ECO:0000313" key="3">
    <source>
        <dbReference type="Proteomes" id="UP000241362"/>
    </source>
</evidence>
<dbReference type="EMBL" id="PZKE01000026">
    <property type="protein sequence ID" value="PTE12830.1"/>
    <property type="molecule type" value="Genomic_DNA"/>
</dbReference>
<evidence type="ECO:0000256" key="1">
    <source>
        <dbReference type="SAM" id="Phobius"/>
    </source>
</evidence>
<keyword evidence="1" id="KW-1133">Transmembrane helix</keyword>
<feature type="transmembrane region" description="Helical" evidence="1">
    <location>
        <begin position="87"/>
        <end position="103"/>
    </location>
</feature>
<evidence type="ECO:0000313" key="2">
    <source>
        <dbReference type="EMBL" id="PTE12830.1"/>
    </source>
</evidence>
<feature type="transmembrane region" description="Helical" evidence="1">
    <location>
        <begin position="50"/>
        <end position="67"/>
    </location>
</feature>